<dbReference type="Proteomes" id="UP000660729">
    <property type="component" value="Unassembled WGS sequence"/>
</dbReference>
<dbReference type="GO" id="GO:0000978">
    <property type="term" value="F:RNA polymerase II cis-regulatory region sequence-specific DNA binding"/>
    <property type="evidence" value="ECO:0007669"/>
    <property type="project" value="TreeGrafter"/>
</dbReference>
<evidence type="ECO:0000256" key="4">
    <source>
        <dbReference type="ARBA" id="ARBA00023242"/>
    </source>
</evidence>
<evidence type="ECO:0000313" key="7">
    <source>
        <dbReference type="EMBL" id="KAF7186964.1"/>
    </source>
</evidence>
<dbReference type="CDD" id="cd12148">
    <property type="entry name" value="fungal_TF_MHR"/>
    <property type="match status" value="1"/>
</dbReference>
<keyword evidence="2" id="KW-0238">DNA-binding</keyword>
<dbReference type="SMART" id="SM00906">
    <property type="entry name" value="Fungal_trans"/>
    <property type="match status" value="1"/>
</dbReference>
<dbReference type="EMBL" id="JABCIY010000244">
    <property type="protein sequence ID" value="KAF7186964.1"/>
    <property type="molecule type" value="Genomic_DNA"/>
</dbReference>
<reference evidence="7" key="1">
    <citation type="submission" date="2020-04" db="EMBL/GenBank/DDBJ databases">
        <title>Draft genome resource of the tomato pathogen Pseudocercospora fuligena.</title>
        <authorList>
            <person name="Zaccaron A."/>
        </authorList>
    </citation>
    <scope>NUCLEOTIDE SEQUENCE</scope>
    <source>
        <strain evidence="7">PF001</strain>
    </source>
</reference>
<accession>A0A8H6R9N6</accession>
<dbReference type="InterPro" id="IPR051127">
    <property type="entry name" value="Fungal_SecMet_Regulators"/>
</dbReference>
<evidence type="ECO:0000259" key="6">
    <source>
        <dbReference type="SMART" id="SM00906"/>
    </source>
</evidence>
<dbReference type="GO" id="GO:0008270">
    <property type="term" value="F:zinc ion binding"/>
    <property type="evidence" value="ECO:0007669"/>
    <property type="project" value="InterPro"/>
</dbReference>
<comment type="caution">
    <text evidence="7">The sequence shown here is derived from an EMBL/GenBank/DDBJ whole genome shotgun (WGS) entry which is preliminary data.</text>
</comment>
<organism evidence="7 8">
    <name type="scientific">Pseudocercospora fuligena</name>
    <dbReference type="NCBI Taxonomy" id="685502"/>
    <lineage>
        <taxon>Eukaryota</taxon>
        <taxon>Fungi</taxon>
        <taxon>Dikarya</taxon>
        <taxon>Ascomycota</taxon>
        <taxon>Pezizomycotina</taxon>
        <taxon>Dothideomycetes</taxon>
        <taxon>Dothideomycetidae</taxon>
        <taxon>Mycosphaerellales</taxon>
        <taxon>Mycosphaerellaceae</taxon>
        <taxon>Pseudocercospora</taxon>
    </lineage>
</organism>
<feature type="region of interest" description="Disordered" evidence="5">
    <location>
        <begin position="21"/>
        <end position="87"/>
    </location>
</feature>
<dbReference type="PANTHER" id="PTHR47424">
    <property type="entry name" value="REGULATORY PROTEIN GAL4"/>
    <property type="match status" value="1"/>
</dbReference>
<dbReference type="AlphaFoldDB" id="A0A8H6R9N6"/>
<feature type="domain" description="Xylanolytic transcriptional activator regulatory" evidence="6">
    <location>
        <begin position="260"/>
        <end position="335"/>
    </location>
</feature>
<dbReference type="GO" id="GO:0006351">
    <property type="term" value="P:DNA-templated transcription"/>
    <property type="evidence" value="ECO:0007669"/>
    <property type="project" value="InterPro"/>
</dbReference>
<evidence type="ECO:0000256" key="5">
    <source>
        <dbReference type="SAM" id="MobiDB-lite"/>
    </source>
</evidence>
<dbReference type="Pfam" id="PF04082">
    <property type="entry name" value="Fungal_trans"/>
    <property type="match status" value="1"/>
</dbReference>
<evidence type="ECO:0000313" key="8">
    <source>
        <dbReference type="Proteomes" id="UP000660729"/>
    </source>
</evidence>
<sequence>MQALKDRIAFLESRLEPLAAIGEAEQDDSRSIPRLPTGPPDLMANEDVQHTASSPAHAAGQANHSSPIYPIIGPTESDESGEGFFGSSSAGTFMQSVNALVEQRLRGKVAHRAPILQPFGSGLVVPRSPGRQPPRVNPAEHSLPLRKVANELMDVYWQAVHSMLPILDRRQTQLQYESLWTGEGEFANQSRFLCLVNAMFALSCQLNPAEQPPERALMASTYYSRAMSLLDVWQTPSLRTVQSLVLLAMFSQSSNEPHQCWILTGIAIRVSQALGIHLPETGERGKGTQSRELIRLVWHACVQLGRTVSMTYGRPCGVGERLAAGLPFPLPADCEHDLGVPVTTTEYFNLSTKLYQDLHEVLYSLCAPGVIQVRSLDELYDRYFRHVTSDPTKPSIIDIDGDLQRWHDSIPDKLKASAFDVASEESVIHRQAVILEQK</sequence>
<dbReference type="PANTHER" id="PTHR47424:SF3">
    <property type="entry name" value="REGULATORY PROTEIN GAL4"/>
    <property type="match status" value="1"/>
</dbReference>
<keyword evidence="1" id="KW-0805">Transcription regulation</keyword>
<dbReference type="GO" id="GO:0005634">
    <property type="term" value="C:nucleus"/>
    <property type="evidence" value="ECO:0007669"/>
    <property type="project" value="TreeGrafter"/>
</dbReference>
<dbReference type="GO" id="GO:0000435">
    <property type="term" value="P:positive regulation of transcription from RNA polymerase II promoter by galactose"/>
    <property type="evidence" value="ECO:0007669"/>
    <property type="project" value="TreeGrafter"/>
</dbReference>
<keyword evidence="4" id="KW-0539">Nucleus</keyword>
<dbReference type="GO" id="GO:0000981">
    <property type="term" value="F:DNA-binding transcription factor activity, RNA polymerase II-specific"/>
    <property type="evidence" value="ECO:0007669"/>
    <property type="project" value="TreeGrafter"/>
</dbReference>
<keyword evidence="8" id="KW-1185">Reference proteome</keyword>
<name>A0A8H6R9N6_9PEZI</name>
<evidence type="ECO:0000256" key="1">
    <source>
        <dbReference type="ARBA" id="ARBA00023015"/>
    </source>
</evidence>
<proteinExistence type="predicted"/>
<protein>
    <submittedName>
        <fullName evidence="7">Sorbicillinoid biosynthetic cluster transcription factor 2</fullName>
    </submittedName>
</protein>
<evidence type="ECO:0000256" key="2">
    <source>
        <dbReference type="ARBA" id="ARBA00023125"/>
    </source>
</evidence>
<keyword evidence="3" id="KW-0804">Transcription</keyword>
<dbReference type="InterPro" id="IPR007219">
    <property type="entry name" value="XnlR_reg_dom"/>
</dbReference>
<evidence type="ECO:0000256" key="3">
    <source>
        <dbReference type="ARBA" id="ARBA00023163"/>
    </source>
</evidence>
<gene>
    <name evidence="7" type="ORF">HII31_11758</name>
</gene>
<dbReference type="OrthoDB" id="3627416at2759"/>